<evidence type="ECO:0000313" key="2">
    <source>
        <dbReference type="RefSeq" id="XP_050944007.1"/>
    </source>
</evidence>
<reference evidence="2 3" key="1">
    <citation type="submission" date="2025-05" db="UniProtKB">
        <authorList>
            <consortium name="RefSeq"/>
        </authorList>
    </citation>
    <scope>IDENTIFICATION</scope>
    <source>
        <tissue evidence="2 3">Stem</tissue>
    </source>
</reference>
<dbReference type="RefSeq" id="XP_050944007.1">
    <property type="nucleotide sequence ID" value="XM_051088050.1"/>
</dbReference>
<sequence>MCIGIVVGSRYLKNPEVLDKVGIGIKPPHGVLSKGPPRYGKFQCVAIPLYTWGDFFVLAIMKWSSLLSISPCRGIYRLKTEQSVFCLVCHTTQEILFRFCQNLLEQRSHICSNSLMYRHFCRFGRKISGLNVVI</sequence>
<dbReference type="GeneID" id="127150354"/>
<dbReference type="Proteomes" id="UP001652600">
    <property type="component" value="Chromosome 7"/>
</dbReference>
<organism evidence="1 2">
    <name type="scientific">Cucumis melo</name>
    <name type="common">Muskmelon</name>
    <dbReference type="NCBI Taxonomy" id="3656"/>
    <lineage>
        <taxon>Eukaryota</taxon>
        <taxon>Viridiplantae</taxon>
        <taxon>Streptophyta</taxon>
        <taxon>Embryophyta</taxon>
        <taxon>Tracheophyta</taxon>
        <taxon>Spermatophyta</taxon>
        <taxon>Magnoliopsida</taxon>
        <taxon>eudicotyledons</taxon>
        <taxon>Gunneridae</taxon>
        <taxon>Pentapetalae</taxon>
        <taxon>rosids</taxon>
        <taxon>fabids</taxon>
        <taxon>Cucurbitales</taxon>
        <taxon>Cucurbitaceae</taxon>
        <taxon>Benincaseae</taxon>
        <taxon>Cucumis</taxon>
    </lineage>
</organism>
<protein>
    <submittedName>
        <fullName evidence="2 3">Uncharacterized protein LOC127150354</fullName>
    </submittedName>
</protein>
<proteinExistence type="predicted"/>
<gene>
    <name evidence="2 3" type="primary">LOC127150354</name>
</gene>
<keyword evidence="1" id="KW-1185">Reference proteome</keyword>
<name>A0ABM3L1U7_CUCME</name>
<accession>A0ABM3L1U7</accession>
<dbReference type="RefSeq" id="XP_050944008.1">
    <property type="nucleotide sequence ID" value="XM_051088051.1"/>
</dbReference>
<evidence type="ECO:0000313" key="1">
    <source>
        <dbReference type="Proteomes" id="UP001652600"/>
    </source>
</evidence>
<evidence type="ECO:0000313" key="3">
    <source>
        <dbReference type="RefSeq" id="XP_050944008.1"/>
    </source>
</evidence>